<gene>
    <name evidence="1" type="ORF">ACFQNJ_02870</name>
</gene>
<dbReference type="Gene3D" id="1.25.40.10">
    <property type="entry name" value="Tetratricopeptide repeat domain"/>
    <property type="match status" value="1"/>
</dbReference>
<comment type="caution">
    <text evidence="1">The sequence shown here is derived from an EMBL/GenBank/DDBJ whole genome shotgun (WGS) entry which is preliminary data.</text>
</comment>
<dbReference type="EMBL" id="JBHTBX010000002">
    <property type="protein sequence ID" value="MFC7433449.1"/>
    <property type="molecule type" value="Genomic_DNA"/>
</dbReference>
<dbReference type="InterPro" id="IPR011990">
    <property type="entry name" value="TPR-like_helical_dom_sf"/>
</dbReference>
<organism evidence="1 2">
    <name type="scientific">Hydrogenophaga bisanensis</name>
    <dbReference type="NCBI Taxonomy" id="439611"/>
    <lineage>
        <taxon>Bacteria</taxon>
        <taxon>Pseudomonadati</taxon>
        <taxon>Pseudomonadota</taxon>
        <taxon>Betaproteobacteria</taxon>
        <taxon>Burkholderiales</taxon>
        <taxon>Comamonadaceae</taxon>
        <taxon>Hydrogenophaga</taxon>
    </lineage>
</organism>
<dbReference type="RefSeq" id="WP_382253701.1">
    <property type="nucleotide sequence ID" value="NZ_JBHTBX010000002.1"/>
</dbReference>
<evidence type="ECO:0008006" key="3">
    <source>
        <dbReference type="Google" id="ProtNLM"/>
    </source>
</evidence>
<dbReference type="Proteomes" id="UP001596495">
    <property type="component" value="Unassembled WGS sequence"/>
</dbReference>
<reference evidence="2" key="1">
    <citation type="journal article" date="2019" name="Int. J. Syst. Evol. Microbiol.">
        <title>The Global Catalogue of Microorganisms (GCM) 10K type strain sequencing project: providing services to taxonomists for standard genome sequencing and annotation.</title>
        <authorList>
            <consortium name="The Broad Institute Genomics Platform"/>
            <consortium name="The Broad Institute Genome Sequencing Center for Infectious Disease"/>
            <person name="Wu L."/>
            <person name="Ma J."/>
        </authorList>
    </citation>
    <scope>NUCLEOTIDE SEQUENCE [LARGE SCALE GENOMIC DNA]</scope>
    <source>
        <strain evidence="2">CCUG 54518</strain>
    </source>
</reference>
<accession>A0ABW2R4Q5</accession>
<proteinExistence type="predicted"/>
<evidence type="ECO:0000313" key="2">
    <source>
        <dbReference type="Proteomes" id="UP001596495"/>
    </source>
</evidence>
<evidence type="ECO:0000313" key="1">
    <source>
        <dbReference type="EMBL" id="MFC7433449.1"/>
    </source>
</evidence>
<name>A0ABW2R4Q5_9BURK</name>
<protein>
    <recommendedName>
        <fullName evidence="3">XRE family transcriptional regulator</fullName>
    </recommendedName>
</protein>
<sequence length="258" mass="28138">MSAPWTPTPEAIVGRLDPVDVERRWSRLHAGDALDRPTDAALLEGWTDYHNGHFQRARDAGLRAGSAGWSLAQKATCVYAVYVEPHESTRLILLSDVAERALEHQALDRRQAAAWYWQGYALGRFSQGISVAKALAQGIGARVKAALEQTVTLQPAHADGHLALASFHAEVIDKVGELIGGMTYGARRTVGLDHYERAVSLVPDSPVFLYEQASGLLKLDGDGAQERSMRLLEAAGQREPADAMERLYVCLARADLDA</sequence>
<keyword evidence="2" id="KW-1185">Reference proteome</keyword>